<name>A0A1E1LTW8_9HELO</name>
<gene>
    <name evidence="2" type="ORF">RAG0_17575</name>
</gene>
<keyword evidence="1" id="KW-0732">Signal</keyword>
<keyword evidence="3" id="KW-1185">Reference proteome</keyword>
<evidence type="ECO:0000313" key="3">
    <source>
        <dbReference type="Proteomes" id="UP000178912"/>
    </source>
</evidence>
<reference evidence="3" key="1">
    <citation type="submission" date="2016-03" db="EMBL/GenBank/DDBJ databases">
        <authorList>
            <person name="Guldener U."/>
        </authorList>
    </citation>
    <scope>NUCLEOTIDE SEQUENCE [LARGE SCALE GENOMIC DNA]</scope>
    <source>
        <strain evidence="3">04CH-RAC-A.6.1</strain>
    </source>
</reference>
<feature type="chain" id="PRO_5009447548" evidence="1">
    <location>
        <begin position="22"/>
        <end position="126"/>
    </location>
</feature>
<evidence type="ECO:0000313" key="2">
    <source>
        <dbReference type="EMBL" id="CZT13948.1"/>
    </source>
</evidence>
<organism evidence="2 3">
    <name type="scientific">Rhynchosporium agropyri</name>
    <dbReference type="NCBI Taxonomy" id="914238"/>
    <lineage>
        <taxon>Eukaryota</taxon>
        <taxon>Fungi</taxon>
        <taxon>Dikarya</taxon>
        <taxon>Ascomycota</taxon>
        <taxon>Pezizomycotina</taxon>
        <taxon>Leotiomycetes</taxon>
        <taxon>Helotiales</taxon>
        <taxon>Ploettnerulaceae</taxon>
        <taxon>Rhynchosporium</taxon>
    </lineage>
</organism>
<dbReference type="Proteomes" id="UP000178912">
    <property type="component" value="Unassembled WGS sequence"/>
</dbReference>
<protein>
    <submittedName>
        <fullName evidence="2">Uncharacterized protein</fullName>
    </submittedName>
</protein>
<proteinExistence type="predicted"/>
<evidence type="ECO:0000256" key="1">
    <source>
        <dbReference type="SAM" id="SignalP"/>
    </source>
</evidence>
<dbReference type="AlphaFoldDB" id="A0A1E1LTW8"/>
<sequence>MKFTAFLAAITMAFFARSAIASPVEHASDSKAHKGKWDLTFPNNDLNCALRNKCCYPSRAACIRQWGHGNNFLSQFCDKESSDWHFCPKWVQKKCAADCCRTDNGFGRNCPPHWAESSQNALESAP</sequence>
<feature type="signal peptide" evidence="1">
    <location>
        <begin position="1"/>
        <end position="21"/>
    </location>
</feature>
<accession>A0A1E1LTW8</accession>
<dbReference type="EMBL" id="FJUX01000257">
    <property type="protein sequence ID" value="CZT13948.1"/>
    <property type="molecule type" value="Genomic_DNA"/>
</dbReference>